<comment type="caution">
    <text evidence="3">The sequence shown here is derived from an EMBL/GenBank/DDBJ whole genome shotgun (WGS) entry which is preliminary data.</text>
</comment>
<organism evidence="3 4">
    <name type="scientific">Salinisphaera japonica YTM-1</name>
    <dbReference type="NCBI Taxonomy" id="1209778"/>
    <lineage>
        <taxon>Bacteria</taxon>
        <taxon>Pseudomonadati</taxon>
        <taxon>Pseudomonadota</taxon>
        <taxon>Gammaproteobacteria</taxon>
        <taxon>Salinisphaerales</taxon>
        <taxon>Salinisphaeraceae</taxon>
        <taxon>Salinisphaera</taxon>
    </lineage>
</organism>
<accession>A0A423PZ81</accession>
<dbReference type="PANTHER" id="PTHR12149:SF8">
    <property type="entry name" value="PROTEIN-RIBULOSAMINE 3-KINASE"/>
    <property type="match status" value="1"/>
</dbReference>
<sequence>MSDETISQALAGIITTATGRAFSLQGQQRALGGDASQASVLTGDDGRRFFVKLDHAAAEPLLAAEAAGLEELAQSRTIRVPAVIAVGHTQGRAYLVIEHVGLRRADRACLIHFGEALAELHGIVAPRHGWHHDNLLGATHQYNTPHGDWLEFWRENRLAVMLDALAADEPALARDGDRLLSVLPTLLAGHAPEPSLLHGDLWSGNMAMDETGRPVIYDPAVYYGDRETDLAMTELFGGFGPAFYEAYWASWPMRAEYREIRRPLYQLYHLLNHARLFGSGYVAPSQRIMRQLVAMA</sequence>
<dbReference type="InParanoid" id="A0A423PZ81"/>
<keyword evidence="2" id="KW-0418">Kinase</keyword>
<dbReference type="PIRSF" id="PIRSF006221">
    <property type="entry name" value="Ketosamine-3-kinase"/>
    <property type="match status" value="1"/>
</dbReference>
<reference evidence="3 4" key="1">
    <citation type="submission" date="2013-10" db="EMBL/GenBank/DDBJ databases">
        <title>Salinisphaera japonica YTM-1 Genome Sequencing.</title>
        <authorList>
            <person name="Lai Q."/>
            <person name="Li C."/>
            <person name="Shao Z."/>
        </authorList>
    </citation>
    <scope>NUCLEOTIDE SEQUENCE [LARGE SCALE GENOMIC DNA]</scope>
    <source>
        <strain evidence="3 4">YTM-1</strain>
    </source>
</reference>
<gene>
    <name evidence="3" type="ORF">SAJA_04130</name>
</gene>
<dbReference type="GO" id="GO:0016301">
    <property type="term" value="F:kinase activity"/>
    <property type="evidence" value="ECO:0007669"/>
    <property type="project" value="UniProtKB-UniRule"/>
</dbReference>
<name>A0A423PZ81_9GAMM</name>
<dbReference type="RefSeq" id="WP_221180115.1">
    <property type="nucleotide sequence ID" value="NZ_AYKG01000009.1"/>
</dbReference>
<dbReference type="PANTHER" id="PTHR12149">
    <property type="entry name" value="FRUCTOSAMINE 3 KINASE-RELATED PROTEIN"/>
    <property type="match status" value="1"/>
</dbReference>
<dbReference type="SUPFAM" id="SSF56112">
    <property type="entry name" value="Protein kinase-like (PK-like)"/>
    <property type="match status" value="1"/>
</dbReference>
<evidence type="ECO:0008006" key="5">
    <source>
        <dbReference type="Google" id="ProtNLM"/>
    </source>
</evidence>
<evidence type="ECO:0000313" key="4">
    <source>
        <dbReference type="Proteomes" id="UP000285310"/>
    </source>
</evidence>
<dbReference type="Proteomes" id="UP000285310">
    <property type="component" value="Unassembled WGS sequence"/>
</dbReference>
<proteinExistence type="inferred from homology"/>
<dbReference type="Gene3D" id="3.30.200.20">
    <property type="entry name" value="Phosphorylase Kinase, domain 1"/>
    <property type="match status" value="1"/>
</dbReference>
<dbReference type="EMBL" id="AYKG01000009">
    <property type="protein sequence ID" value="ROO30850.1"/>
    <property type="molecule type" value="Genomic_DNA"/>
</dbReference>
<protein>
    <recommendedName>
        <fullName evidence="5">Fructosamine kinase</fullName>
    </recommendedName>
</protein>
<dbReference type="InterPro" id="IPR011009">
    <property type="entry name" value="Kinase-like_dom_sf"/>
</dbReference>
<keyword evidence="4" id="KW-1185">Reference proteome</keyword>
<evidence type="ECO:0000256" key="1">
    <source>
        <dbReference type="ARBA" id="ARBA00009460"/>
    </source>
</evidence>
<dbReference type="AlphaFoldDB" id="A0A423PZ81"/>
<dbReference type="FunCoup" id="A0A423PZ81">
    <property type="interactions" value="363"/>
</dbReference>
<dbReference type="InterPro" id="IPR016477">
    <property type="entry name" value="Fructo-/Ketosamine-3-kinase"/>
</dbReference>
<keyword evidence="2" id="KW-0808">Transferase</keyword>
<evidence type="ECO:0000313" key="3">
    <source>
        <dbReference type="EMBL" id="ROO30850.1"/>
    </source>
</evidence>
<dbReference type="Pfam" id="PF03881">
    <property type="entry name" value="Fructosamin_kin"/>
    <property type="match status" value="1"/>
</dbReference>
<dbReference type="Gene3D" id="3.90.1200.10">
    <property type="match status" value="1"/>
</dbReference>
<comment type="similarity">
    <text evidence="1 2">Belongs to the fructosamine kinase family.</text>
</comment>
<evidence type="ECO:0000256" key="2">
    <source>
        <dbReference type="PIRNR" id="PIRNR006221"/>
    </source>
</evidence>